<dbReference type="AlphaFoldDB" id="A0A0X3VBB4"/>
<proteinExistence type="predicted"/>
<keyword evidence="3" id="KW-1185">Reference proteome</keyword>
<name>A0A0X3VBB4_9ACTN</name>
<organism evidence="2 3">
    <name type="scientific">Actinoplanes awajinensis subsp. mycoplanecinus</name>
    <dbReference type="NCBI Taxonomy" id="135947"/>
    <lineage>
        <taxon>Bacteria</taxon>
        <taxon>Bacillati</taxon>
        <taxon>Actinomycetota</taxon>
        <taxon>Actinomycetes</taxon>
        <taxon>Micromonosporales</taxon>
        <taxon>Micromonosporaceae</taxon>
        <taxon>Actinoplanes</taxon>
    </lineage>
</organism>
<dbReference type="Proteomes" id="UP000053244">
    <property type="component" value="Unassembled WGS sequence"/>
</dbReference>
<feature type="compositionally biased region" description="Polar residues" evidence="1">
    <location>
        <begin position="37"/>
        <end position="46"/>
    </location>
</feature>
<dbReference type="EMBL" id="LLZH01000004">
    <property type="protein sequence ID" value="KUL42099.1"/>
    <property type="molecule type" value="Genomic_DNA"/>
</dbReference>
<protein>
    <submittedName>
        <fullName evidence="2">Uncharacterized protein</fullName>
    </submittedName>
</protein>
<gene>
    <name evidence="2" type="ORF">ADL15_02040</name>
</gene>
<comment type="caution">
    <text evidence="2">The sequence shown here is derived from an EMBL/GenBank/DDBJ whole genome shotgun (WGS) entry which is preliminary data.</text>
</comment>
<evidence type="ECO:0000313" key="2">
    <source>
        <dbReference type="EMBL" id="KUL42099.1"/>
    </source>
</evidence>
<feature type="region of interest" description="Disordered" evidence="1">
    <location>
        <begin position="28"/>
        <end position="96"/>
    </location>
</feature>
<evidence type="ECO:0000313" key="3">
    <source>
        <dbReference type="Proteomes" id="UP000053244"/>
    </source>
</evidence>
<sequence>MFTATGRPAANASKTLFGELLPSSGRLTKTDAARSQAPKNATTSALLTGPSRNRFRSSTPSSAARPRRSPRIRPSPRITTRTSGSVPARCPAIRTR</sequence>
<accession>A0A0X3VBB4</accession>
<reference evidence="2 3" key="1">
    <citation type="submission" date="2015-10" db="EMBL/GenBank/DDBJ databases">
        <authorList>
            <person name="Gilbert D.G."/>
        </authorList>
    </citation>
    <scope>NUCLEOTIDE SEQUENCE [LARGE SCALE GENOMIC DNA]</scope>
    <source>
        <strain evidence="2 3">NRRL B-16712</strain>
    </source>
</reference>
<evidence type="ECO:0000256" key="1">
    <source>
        <dbReference type="SAM" id="MobiDB-lite"/>
    </source>
</evidence>